<evidence type="ECO:0000313" key="3">
    <source>
        <dbReference type="Proteomes" id="UP000202259"/>
    </source>
</evidence>
<keyword evidence="1" id="KW-1133">Transmembrane helix</keyword>
<dbReference type="OrthoDB" id="5766995at2"/>
<name>A0A222G8U4_9GAMM</name>
<evidence type="ECO:0000313" key="2">
    <source>
        <dbReference type="EMBL" id="ASP48316.1"/>
    </source>
</evidence>
<dbReference type="AlphaFoldDB" id="A0A222G8U4"/>
<keyword evidence="1" id="KW-0472">Membrane</keyword>
<sequence length="113" mass="13139">MRADLENELFDEDKTTEKSWKNPGIWQRGLAMLCFGFISGFIRLFITLIAIFQFITMLFTNKPNSQFLALGQSLNSYSYQINQFLTINSETYPFPFTDWPDGRTSRVPPSEHV</sequence>
<dbReference type="Pfam" id="PF14333">
    <property type="entry name" value="DUF4389"/>
    <property type="match status" value="1"/>
</dbReference>
<accession>A0A222G8U4</accession>
<organism evidence="2 3">
    <name type="scientific">Cognaticolwellia beringensis</name>
    <dbReference type="NCBI Taxonomy" id="1967665"/>
    <lineage>
        <taxon>Bacteria</taxon>
        <taxon>Pseudomonadati</taxon>
        <taxon>Pseudomonadota</taxon>
        <taxon>Gammaproteobacteria</taxon>
        <taxon>Alteromonadales</taxon>
        <taxon>Colwelliaceae</taxon>
        <taxon>Cognaticolwellia</taxon>
    </lineage>
</organism>
<dbReference type="RefSeq" id="WP_081151644.1">
    <property type="nucleotide sequence ID" value="NZ_CP020465.1"/>
</dbReference>
<feature type="transmembrane region" description="Helical" evidence="1">
    <location>
        <begin position="30"/>
        <end position="55"/>
    </location>
</feature>
<dbReference type="EMBL" id="CP020465">
    <property type="protein sequence ID" value="ASP48316.1"/>
    <property type="molecule type" value="Genomic_DNA"/>
</dbReference>
<dbReference type="InterPro" id="IPR025498">
    <property type="entry name" value="DUF4389"/>
</dbReference>
<proteinExistence type="predicted"/>
<protein>
    <submittedName>
        <fullName evidence="2">DUF4389 domain-containing protein</fullName>
    </submittedName>
</protein>
<dbReference type="Proteomes" id="UP000202259">
    <property type="component" value="Chromosome"/>
</dbReference>
<evidence type="ECO:0000256" key="1">
    <source>
        <dbReference type="SAM" id="Phobius"/>
    </source>
</evidence>
<gene>
    <name evidence="2" type="ORF">B5D82_11405</name>
</gene>
<keyword evidence="3" id="KW-1185">Reference proteome</keyword>
<keyword evidence="1" id="KW-0812">Transmembrane</keyword>
<dbReference type="KEGG" id="cber:B5D82_11405"/>
<reference evidence="2 3" key="1">
    <citation type="submission" date="2017-08" db="EMBL/GenBank/DDBJ databases">
        <title>Complete genome of Colwellia sp. NB097-1, a psychrophile bacterium ioslated from Bering Sea.</title>
        <authorList>
            <person name="Chen X."/>
        </authorList>
    </citation>
    <scope>NUCLEOTIDE SEQUENCE [LARGE SCALE GENOMIC DNA]</scope>
    <source>
        <strain evidence="2 3">NB097-1</strain>
    </source>
</reference>